<proteinExistence type="predicted"/>
<dbReference type="Gene3D" id="3.50.50.60">
    <property type="entry name" value="FAD/NAD(P)-binding domain"/>
    <property type="match status" value="1"/>
</dbReference>
<protein>
    <submittedName>
        <fullName evidence="2">Digeranylgeranylglycerophospholipid reductase</fullName>
        <ecNumber evidence="2">1.3.7.11</ecNumber>
    </submittedName>
</protein>
<dbReference type="InterPro" id="IPR023753">
    <property type="entry name" value="FAD/NAD-binding_dom"/>
</dbReference>
<dbReference type="Gene3D" id="3.30.9.10">
    <property type="entry name" value="D-Amino Acid Oxidase, subunit A, domain 2"/>
    <property type="match status" value="1"/>
</dbReference>
<gene>
    <name evidence="2" type="ORF">PGBELJNO_00019</name>
</gene>
<dbReference type="InterPro" id="IPR050407">
    <property type="entry name" value="Geranylgeranyl_reductase"/>
</dbReference>
<dbReference type="InterPro" id="IPR036188">
    <property type="entry name" value="FAD/NAD-bd_sf"/>
</dbReference>
<evidence type="ECO:0000259" key="1">
    <source>
        <dbReference type="Pfam" id="PF07992"/>
    </source>
</evidence>
<keyword evidence="2" id="KW-0560">Oxidoreductase</keyword>
<accession>A0A7G9YHY7</accession>
<dbReference type="PRINTS" id="PR00368">
    <property type="entry name" value="FADPNR"/>
</dbReference>
<dbReference type="PANTHER" id="PTHR42685:SF18">
    <property type="entry name" value="DIGERANYLGERANYLGLYCEROPHOSPHOLIPID REDUCTASE"/>
    <property type="match status" value="1"/>
</dbReference>
<dbReference type="PANTHER" id="PTHR42685">
    <property type="entry name" value="GERANYLGERANYL DIPHOSPHATE REDUCTASE"/>
    <property type="match status" value="1"/>
</dbReference>
<feature type="domain" description="FAD/NAD(P)-binding" evidence="1">
    <location>
        <begin position="6"/>
        <end position="157"/>
    </location>
</feature>
<dbReference type="EC" id="1.3.7.11" evidence="2"/>
<organism evidence="2">
    <name type="scientific">Candidatus Methanogaster sp. ANME-2c ERB4</name>
    <dbReference type="NCBI Taxonomy" id="2759911"/>
    <lineage>
        <taxon>Archaea</taxon>
        <taxon>Methanobacteriati</taxon>
        <taxon>Methanobacteriota</taxon>
        <taxon>Stenosarchaea group</taxon>
        <taxon>Methanomicrobia</taxon>
        <taxon>Methanosarcinales</taxon>
        <taxon>ANME-2 cluster</taxon>
        <taxon>Candidatus Methanogasteraceae</taxon>
        <taxon>Candidatus Methanogaster</taxon>
    </lineage>
</organism>
<dbReference type="Pfam" id="PF07992">
    <property type="entry name" value="Pyr_redox_2"/>
    <property type="match status" value="1"/>
</dbReference>
<evidence type="ECO:0000313" key="2">
    <source>
        <dbReference type="EMBL" id="QNO47621.1"/>
    </source>
</evidence>
<dbReference type="EMBL" id="MT631268">
    <property type="protein sequence ID" value="QNO47621.1"/>
    <property type="molecule type" value="Genomic_DNA"/>
</dbReference>
<dbReference type="GO" id="GO:0016491">
    <property type="term" value="F:oxidoreductase activity"/>
    <property type="evidence" value="ECO:0007669"/>
    <property type="project" value="UniProtKB-KW"/>
</dbReference>
<reference evidence="2" key="1">
    <citation type="submission" date="2020-06" db="EMBL/GenBank/DDBJ databases">
        <title>Unique genomic features of the anaerobic methanotrophic archaea.</title>
        <authorList>
            <person name="Chadwick G.L."/>
            <person name="Skennerton C.T."/>
            <person name="Laso-Perez R."/>
            <person name="Leu A.O."/>
            <person name="Speth D.R."/>
            <person name="Yu H."/>
            <person name="Morgan-Lang C."/>
            <person name="Hatzenpichler R."/>
            <person name="Goudeau D."/>
            <person name="Malmstrom R."/>
            <person name="Brazelton W.J."/>
            <person name="Woyke T."/>
            <person name="Hallam S.J."/>
            <person name="Tyson G.W."/>
            <person name="Wegener G."/>
            <person name="Boetius A."/>
            <person name="Orphan V."/>
        </authorList>
    </citation>
    <scope>NUCLEOTIDE SEQUENCE</scope>
</reference>
<dbReference type="AlphaFoldDB" id="A0A7G9YHY7"/>
<name>A0A7G9YHY7_9EURY</name>
<dbReference type="SUPFAM" id="SSF51905">
    <property type="entry name" value="FAD/NAD(P)-binding domain"/>
    <property type="match status" value="1"/>
</dbReference>
<sequence>MNNDADVLVIGASPAGISAALAASAQDIDVIMIEQKNGIGDPPHPANTFFQGMFDKTNEDVHSEYVIREMAGAEIVSPSGSRIVVDAPGYIIDRRKFDEYHDRELIKQNVDIHTGVAAHNIIKKDKKIQTSTSDRTFTSDIVIIADGISSKLSALVGLHPTKYPHDIAWAVEAEVEADGIGEPDFFEYHVGSIAPGWKATYSPGGGDRANLGVFVRRHGQDVSGFFDLWLERFKKQKNISDLRIIRKYTGGDPIATIPNRIVSAGIMVTGGAAGQSGIGYGMRAGEICGSVAAKAIAASKTSARALSEYPRLWGKEFGSEYRLGRSSLEALRKMDDTEIDRLVGLFAGEDVGQIVGTGSPASKAFRVMRFMLQRKPVSALSCLPSIIRAGI</sequence>